<dbReference type="AlphaFoldDB" id="A0A8B8QN42"/>
<dbReference type="SMART" id="SM00353">
    <property type="entry name" value="HLH"/>
    <property type="match status" value="1"/>
</dbReference>
<accession>A0A8B8QN42</accession>
<name>A0A8B8QN42_9MYRT</name>
<dbReference type="InterPro" id="IPR011598">
    <property type="entry name" value="bHLH_dom"/>
</dbReference>
<feature type="region of interest" description="Disordered" evidence="6">
    <location>
        <begin position="127"/>
        <end position="161"/>
    </location>
</feature>
<evidence type="ECO:0000256" key="6">
    <source>
        <dbReference type="SAM" id="MobiDB-lite"/>
    </source>
</evidence>
<dbReference type="GO" id="GO:0005634">
    <property type="term" value="C:nucleus"/>
    <property type="evidence" value="ECO:0007669"/>
    <property type="project" value="UniProtKB-SubCell"/>
</dbReference>
<keyword evidence="5" id="KW-0539">Nucleus</keyword>
<dbReference type="CDD" id="cd11448">
    <property type="entry name" value="bHLH_AtFAMA_like"/>
    <property type="match status" value="1"/>
</dbReference>
<dbReference type="Proteomes" id="UP000827889">
    <property type="component" value="Chromosome 10"/>
</dbReference>
<dbReference type="RefSeq" id="XP_030548604.1">
    <property type="nucleotide sequence ID" value="XM_030692744.2"/>
</dbReference>
<dbReference type="PANTHER" id="PTHR46684">
    <property type="entry name" value="TRANSCRIPTION FACTOR FAMA"/>
    <property type="match status" value="1"/>
</dbReference>
<dbReference type="InterPro" id="IPR044283">
    <property type="entry name" value="FAMA/SPEECHLESS/MUTE-like"/>
</dbReference>
<dbReference type="PROSITE" id="PS50888">
    <property type="entry name" value="BHLH"/>
    <property type="match status" value="1"/>
</dbReference>
<dbReference type="Pfam" id="PF00010">
    <property type="entry name" value="HLH"/>
    <property type="match status" value="1"/>
</dbReference>
<dbReference type="KEGG" id="rarg:115753892"/>
<evidence type="ECO:0000256" key="1">
    <source>
        <dbReference type="ARBA" id="ARBA00004123"/>
    </source>
</evidence>
<evidence type="ECO:0000259" key="7">
    <source>
        <dbReference type="PROSITE" id="PS50888"/>
    </source>
</evidence>
<feature type="domain" description="BHLH" evidence="7">
    <location>
        <begin position="160"/>
        <end position="211"/>
    </location>
</feature>
<feature type="compositionally biased region" description="Polar residues" evidence="6">
    <location>
        <begin position="140"/>
        <end position="161"/>
    </location>
</feature>
<keyword evidence="8" id="KW-1185">Reference proteome</keyword>
<keyword evidence="3" id="KW-0238">DNA-binding</keyword>
<feature type="compositionally biased region" description="Pro residues" evidence="6">
    <location>
        <begin position="246"/>
        <end position="261"/>
    </location>
</feature>
<dbReference type="GO" id="GO:0010052">
    <property type="term" value="P:guard cell differentiation"/>
    <property type="evidence" value="ECO:0007669"/>
    <property type="project" value="InterPro"/>
</dbReference>
<sequence length="405" mass="44559">MPPSQSFSSFPSHPFPTLSYLIFPQPDPLSKSQQTTFSSETSKTSKWFSLLTSTERDRERESGIMLCGSMFFEDQEFADPTFGGRAGDDLFSILESLDAEFPLAAITPLPPPLPALDEMAVFGSKECDEASSPKNKRQKVTNGSGSCSDYYKNQQDGQQQNRMCHIAVERNRRKQMNEHLSVLRSLMPCFYVKRGDQASIIGGVVDYISELQQVLQSLEAKKQRKAYSEVLISSPRPSSSSVLSPRPSPPVLSPRKPPLSPRPLMNLPISPRTPQPTSPYKPKNMHQSSNYVSATPSPTSSRSPSIENSVLGNSNELVANSKSAIAEVEVKFSGANVLLKTVSPRIPGQALRIVSALEDLSLEILHISIGPVDEHTMVNSFTIKIGVECQLSAEELAHQIQQTFC</sequence>
<dbReference type="GO" id="GO:0046983">
    <property type="term" value="F:protein dimerization activity"/>
    <property type="evidence" value="ECO:0007669"/>
    <property type="project" value="InterPro"/>
</dbReference>
<evidence type="ECO:0000256" key="4">
    <source>
        <dbReference type="ARBA" id="ARBA00023163"/>
    </source>
</evidence>
<evidence type="ECO:0000256" key="3">
    <source>
        <dbReference type="ARBA" id="ARBA00023125"/>
    </source>
</evidence>
<dbReference type="GO" id="GO:0003700">
    <property type="term" value="F:DNA-binding transcription factor activity"/>
    <property type="evidence" value="ECO:0007669"/>
    <property type="project" value="InterPro"/>
</dbReference>
<dbReference type="GeneID" id="115753892"/>
<evidence type="ECO:0000256" key="5">
    <source>
        <dbReference type="ARBA" id="ARBA00023242"/>
    </source>
</evidence>
<feature type="compositionally biased region" description="Low complexity" evidence="6">
    <location>
        <begin position="293"/>
        <end position="305"/>
    </location>
</feature>
<dbReference type="FunFam" id="4.10.280.10:FF:000061">
    <property type="entry name" value="Transcription factor SPEECHLESS"/>
    <property type="match status" value="1"/>
</dbReference>
<evidence type="ECO:0000313" key="8">
    <source>
        <dbReference type="Proteomes" id="UP000827889"/>
    </source>
</evidence>
<proteinExistence type="predicted"/>
<dbReference type="GO" id="GO:0045893">
    <property type="term" value="P:positive regulation of DNA-templated transcription"/>
    <property type="evidence" value="ECO:0007669"/>
    <property type="project" value="TreeGrafter"/>
</dbReference>
<gene>
    <name evidence="9" type="primary">LOC115753892</name>
</gene>
<feature type="compositionally biased region" description="Low complexity" evidence="6">
    <location>
        <begin position="233"/>
        <end position="245"/>
    </location>
</feature>
<evidence type="ECO:0000256" key="2">
    <source>
        <dbReference type="ARBA" id="ARBA00023015"/>
    </source>
</evidence>
<protein>
    <submittedName>
        <fullName evidence="9">Transcription factor SPEECHLESS</fullName>
    </submittedName>
</protein>
<organism evidence="8 9">
    <name type="scientific">Rhodamnia argentea</name>
    <dbReference type="NCBI Taxonomy" id="178133"/>
    <lineage>
        <taxon>Eukaryota</taxon>
        <taxon>Viridiplantae</taxon>
        <taxon>Streptophyta</taxon>
        <taxon>Embryophyta</taxon>
        <taxon>Tracheophyta</taxon>
        <taxon>Spermatophyta</taxon>
        <taxon>Magnoliopsida</taxon>
        <taxon>eudicotyledons</taxon>
        <taxon>Gunneridae</taxon>
        <taxon>Pentapetalae</taxon>
        <taxon>rosids</taxon>
        <taxon>malvids</taxon>
        <taxon>Myrtales</taxon>
        <taxon>Myrtaceae</taxon>
        <taxon>Myrtoideae</taxon>
        <taxon>Myrteae</taxon>
        <taxon>Australasian group</taxon>
        <taxon>Rhodamnia</taxon>
    </lineage>
</organism>
<comment type="subcellular location">
    <subcellularLocation>
        <location evidence="1">Nucleus</location>
    </subcellularLocation>
</comment>
<keyword evidence="4" id="KW-0804">Transcription</keyword>
<evidence type="ECO:0000313" key="9">
    <source>
        <dbReference type="RefSeq" id="XP_030548604.1"/>
    </source>
</evidence>
<dbReference type="Gene3D" id="4.10.280.10">
    <property type="entry name" value="Helix-loop-helix DNA-binding domain"/>
    <property type="match status" value="1"/>
</dbReference>
<dbReference type="GO" id="GO:0003677">
    <property type="term" value="F:DNA binding"/>
    <property type="evidence" value="ECO:0007669"/>
    <property type="project" value="UniProtKB-KW"/>
</dbReference>
<feature type="region of interest" description="Disordered" evidence="6">
    <location>
        <begin position="231"/>
        <end position="309"/>
    </location>
</feature>
<keyword evidence="2" id="KW-0805">Transcription regulation</keyword>
<dbReference type="PANTHER" id="PTHR46684:SF4">
    <property type="entry name" value="TRANSCRIPTION FACTOR SPEECHLESS"/>
    <property type="match status" value="1"/>
</dbReference>
<reference evidence="9" key="1">
    <citation type="submission" date="2025-08" db="UniProtKB">
        <authorList>
            <consortium name="RefSeq"/>
        </authorList>
    </citation>
    <scope>IDENTIFICATION</scope>
    <source>
        <tissue evidence="9">Leaf</tissue>
    </source>
</reference>
<dbReference type="InterPro" id="IPR036638">
    <property type="entry name" value="HLH_DNA-bd_sf"/>
</dbReference>
<dbReference type="OrthoDB" id="675169at2759"/>
<dbReference type="SUPFAM" id="SSF47459">
    <property type="entry name" value="HLH, helix-loop-helix DNA-binding domain"/>
    <property type="match status" value="1"/>
</dbReference>